<dbReference type="EMBL" id="CP009313">
    <property type="protein sequence ID" value="AJE44456.1"/>
    <property type="molecule type" value="Genomic_DNA"/>
</dbReference>
<feature type="domain" description="VOC" evidence="1">
    <location>
        <begin position="6"/>
        <end position="152"/>
    </location>
</feature>
<dbReference type="SUPFAM" id="SSF54593">
    <property type="entry name" value="Glyoxalase/Bleomycin resistance protein/Dihydroxybiphenyl dioxygenase"/>
    <property type="match status" value="1"/>
</dbReference>
<dbReference type="Proteomes" id="UP000031526">
    <property type="component" value="Chromosome"/>
</dbReference>
<dbReference type="Pfam" id="PF00903">
    <property type="entry name" value="Glyoxalase"/>
    <property type="match status" value="1"/>
</dbReference>
<proteinExistence type="predicted"/>
<dbReference type="KEGG" id="snq:CP978_34325"/>
<dbReference type="InterPro" id="IPR037523">
    <property type="entry name" value="VOC_core"/>
</dbReference>
<name>A0A0B5DUS6_9ACTN</name>
<dbReference type="STRING" id="40318.SNOD_34100"/>
<dbReference type="GO" id="GO:0051213">
    <property type="term" value="F:dioxygenase activity"/>
    <property type="evidence" value="ECO:0007669"/>
    <property type="project" value="UniProtKB-KW"/>
</dbReference>
<dbReference type="AlphaFoldDB" id="A0A0B5DUS6"/>
<dbReference type="Proteomes" id="UP000325763">
    <property type="component" value="Chromosome"/>
</dbReference>
<sequence length="201" mass="21613">MASPTKLAHVVLWTTQVQDMRDWYLKVLDGRVVHQNPAGAFITYDDEHHRIAVADPVAAARAAQELAGSSEGLIGAGGAQAPLPADDCPAGLPPLRGLAHIAFTFSRLDDLLGNYERLKAEAITPTTSINHGTTTSMYYADPDGNQIELQIDNFDTIEEGTAFMESPSFAANPVGVPFDPDDMLARLRAGGNADDLVRPTW</sequence>
<dbReference type="OrthoDB" id="9804907at2"/>
<reference evidence="4" key="1">
    <citation type="submission" date="2014-09" db="EMBL/GenBank/DDBJ databases">
        <title>Sequence of the Streptomyces nodosus genome.</title>
        <authorList>
            <person name="Sweeney P."/>
            <person name="Stephens N."/>
            <person name="Murphy C."/>
            <person name="Caffrey P."/>
        </authorList>
    </citation>
    <scope>NUCLEOTIDE SEQUENCE [LARGE SCALE GENOMIC DNA]</scope>
    <source>
        <strain evidence="4">ATCC 14899</strain>
    </source>
</reference>
<dbReference type="Gene3D" id="3.10.180.10">
    <property type="entry name" value="2,3-Dihydroxybiphenyl 1,2-Dioxygenase, domain 1"/>
    <property type="match status" value="1"/>
</dbReference>
<evidence type="ECO:0000259" key="1">
    <source>
        <dbReference type="PROSITE" id="PS51819"/>
    </source>
</evidence>
<reference evidence="2 4" key="2">
    <citation type="journal article" date="2016" name="Appl. Microbiol. Biotechnol.">
        <title>Exploiting the genome sequence of Streptomyces nodosus for enhanced antibiotic production.</title>
        <authorList>
            <person name="Sweeney P."/>
            <person name="Murphy C.D."/>
            <person name="Caffrey P."/>
        </authorList>
    </citation>
    <scope>NUCLEOTIDE SEQUENCE [LARGE SCALE GENOMIC DNA]</scope>
    <source>
        <strain evidence="2 4">ATCC 14899</strain>
    </source>
</reference>
<dbReference type="HOGENOM" id="CLU_098384_0_0_11"/>
<evidence type="ECO:0000313" key="2">
    <source>
        <dbReference type="EMBL" id="AJE44456.1"/>
    </source>
</evidence>
<keyword evidence="2" id="KW-0560">Oxidoreductase</keyword>
<accession>A0A0B5DUS6</accession>
<dbReference type="PROSITE" id="PS51819">
    <property type="entry name" value="VOC"/>
    <property type="match status" value="1"/>
</dbReference>
<evidence type="ECO:0000313" key="4">
    <source>
        <dbReference type="Proteomes" id="UP000031526"/>
    </source>
</evidence>
<dbReference type="RefSeq" id="WP_043447652.1">
    <property type="nucleotide sequence ID" value="NZ_CP009313.1"/>
</dbReference>
<reference evidence="3 5" key="3">
    <citation type="submission" date="2017-09" db="EMBL/GenBank/DDBJ databases">
        <title>Streptomyces genome completion.</title>
        <authorList>
            <person name="Lee N."/>
            <person name="Cho B.-K."/>
        </authorList>
    </citation>
    <scope>NUCLEOTIDE SEQUENCE [LARGE SCALE GENOMIC DNA]</scope>
    <source>
        <strain evidence="3 5">ATCC 14899</strain>
    </source>
</reference>
<dbReference type="InterPro" id="IPR029068">
    <property type="entry name" value="Glyas_Bleomycin-R_OHBP_Dase"/>
</dbReference>
<evidence type="ECO:0000313" key="5">
    <source>
        <dbReference type="Proteomes" id="UP000325763"/>
    </source>
</evidence>
<organism evidence="2 4">
    <name type="scientific">Streptomyces nodosus</name>
    <dbReference type="NCBI Taxonomy" id="40318"/>
    <lineage>
        <taxon>Bacteria</taxon>
        <taxon>Bacillati</taxon>
        <taxon>Actinomycetota</taxon>
        <taxon>Actinomycetes</taxon>
        <taxon>Kitasatosporales</taxon>
        <taxon>Streptomycetaceae</taxon>
        <taxon>Streptomyces</taxon>
    </lineage>
</organism>
<dbReference type="EMBL" id="CP023747">
    <property type="protein sequence ID" value="QEV42939.1"/>
    <property type="molecule type" value="Genomic_DNA"/>
</dbReference>
<evidence type="ECO:0000313" key="3">
    <source>
        <dbReference type="EMBL" id="QEV42939.1"/>
    </source>
</evidence>
<dbReference type="InterPro" id="IPR004360">
    <property type="entry name" value="Glyas_Fos-R_dOase_dom"/>
</dbReference>
<keyword evidence="4" id="KW-1185">Reference proteome</keyword>
<protein>
    <submittedName>
        <fullName evidence="2">Biphenyl 2,3-dioxygenase</fullName>
    </submittedName>
</protein>
<gene>
    <name evidence="3" type="ORF">CP978_34325</name>
    <name evidence="2" type="ORF">SNOD_34100</name>
</gene>
<keyword evidence="2" id="KW-0223">Dioxygenase</keyword>